<dbReference type="PANTHER" id="PTHR30570:SF1">
    <property type="entry name" value="PHOSPHATE-BINDING PROTEIN PSTS"/>
    <property type="match status" value="1"/>
</dbReference>
<comment type="subunit">
    <text evidence="4 10">The complex is composed of two ATP-binding proteins (PstB), two transmembrane proteins (PstC and PstA) and a solute-binding protein (PstS).</text>
</comment>
<sequence length="281" mass="29945">MKKKSIKILIAGIVATITMGLLVGCGGKDTSNSDNSSDSVTIKISGSTSVGPLMEKEAMGYKEENPKTTVEVQQIGSSAGIKNAIEGVSEIGMSSRELKDAEKSEVAETVIAYDGIALVVHPSNEAENLTIEQIKGIYTGAITNWKEVGGKDAPIVVVSREDGSGTREAFQEIAGYTSEELDKKATIAEGNGSVKTTVSTNENAIGYISFEQLGDSVKDLKVEGIEAIPEKVLNKEYKLSRPFLVVYKEDKLTEGGKKFIDYILSDKGQAIVEEAGGIKVK</sequence>
<evidence type="ECO:0000256" key="8">
    <source>
        <dbReference type="ARBA" id="ARBA00023139"/>
    </source>
</evidence>
<organism evidence="12 13">
    <name type="scientific">Clostridium subterminale</name>
    <dbReference type="NCBI Taxonomy" id="1550"/>
    <lineage>
        <taxon>Bacteria</taxon>
        <taxon>Bacillati</taxon>
        <taxon>Bacillota</taxon>
        <taxon>Clostridia</taxon>
        <taxon>Eubacteriales</taxon>
        <taxon>Clostridiaceae</taxon>
        <taxon>Clostridium</taxon>
    </lineage>
</organism>
<evidence type="ECO:0000256" key="6">
    <source>
        <dbReference type="ARBA" id="ARBA00022592"/>
    </source>
</evidence>
<dbReference type="CDD" id="cd13653">
    <property type="entry name" value="PBP2_phosphate_like_1"/>
    <property type="match status" value="1"/>
</dbReference>
<dbReference type="Pfam" id="PF12849">
    <property type="entry name" value="PBP_like_2"/>
    <property type="match status" value="1"/>
</dbReference>
<gene>
    <name evidence="12" type="ORF">GCM10008908_10090</name>
</gene>
<reference evidence="12 13" key="1">
    <citation type="journal article" date="2019" name="Int. J. Syst. Evol. Microbiol.">
        <title>The Global Catalogue of Microorganisms (GCM) 10K type strain sequencing project: providing services to taxonomists for standard genome sequencing and annotation.</title>
        <authorList>
            <consortium name="The Broad Institute Genomics Platform"/>
            <consortium name="The Broad Institute Genome Sequencing Center for Infectious Disease"/>
            <person name="Wu L."/>
            <person name="Ma J."/>
        </authorList>
    </citation>
    <scope>NUCLEOTIDE SEQUENCE [LARGE SCALE GENOMIC DNA]</scope>
    <source>
        <strain evidence="12 13">JCM 1417</strain>
    </source>
</reference>
<proteinExistence type="inferred from homology"/>
<dbReference type="RefSeq" id="WP_343824202.1">
    <property type="nucleotide sequence ID" value="NZ_BAAACI010000001.1"/>
</dbReference>
<evidence type="ECO:0000256" key="4">
    <source>
        <dbReference type="ARBA" id="ARBA00011529"/>
    </source>
</evidence>
<dbReference type="InterPro" id="IPR024370">
    <property type="entry name" value="PBP_domain"/>
</dbReference>
<evidence type="ECO:0000256" key="2">
    <source>
        <dbReference type="ARBA" id="ARBA00004193"/>
    </source>
</evidence>
<evidence type="ECO:0000256" key="9">
    <source>
        <dbReference type="ARBA" id="ARBA00023288"/>
    </source>
</evidence>
<keyword evidence="6 10" id="KW-0592">Phosphate transport</keyword>
<keyword evidence="8 10" id="KW-0564">Palmitate</keyword>
<dbReference type="EMBL" id="BAAACI010000001">
    <property type="protein sequence ID" value="GAA0769009.1"/>
    <property type="molecule type" value="Genomic_DNA"/>
</dbReference>
<feature type="domain" description="PBP" evidence="11">
    <location>
        <begin position="39"/>
        <end position="267"/>
    </location>
</feature>
<protein>
    <recommendedName>
        <fullName evidence="10">Phosphate-binding protein</fullName>
    </recommendedName>
</protein>
<comment type="subcellular location">
    <subcellularLocation>
        <location evidence="2 10">Cell membrane</location>
        <topology evidence="2 10">Lipid-anchor</topology>
    </subcellularLocation>
</comment>
<evidence type="ECO:0000256" key="3">
    <source>
        <dbReference type="ARBA" id="ARBA00008725"/>
    </source>
</evidence>
<keyword evidence="9 10" id="KW-0449">Lipoprotein</keyword>
<keyword evidence="10" id="KW-1003">Cell membrane</keyword>
<dbReference type="PROSITE" id="PS51257">
    <property type="entry name" value="PROKAR_LIPOPROTEIN"/>
    <property type="match status" value="1"/>
</dbReference>
<dbReference type="PANTHER" id="PTHR30570">
    <property type="entry name" value="PERIPLASMIC PHOSPHATE BINDING COMPONENT OF PHOSPHATE ABC TRANSPORTER"/>
    <property type="match status" value="1"/>
</dbReference>
<evidence type="ECO:0000256" key="5">
    <source>
        <dbReference type="ARBA" id="ARBA00022448"/>
    </source>
</evidence>
<accession>A0ABN1KK90</accession>
<dbReference type="InterPro" id="IPR050811">
    <property type="entry name" value="Phosphate_ABC_transporter"/>
</dbReference>
<comment type="function">
    <text evidence="1">Part of the ABC transporter complex PstSACB involved in phosphate import.</text>
</comment>
<evidence type="ECO:0000256" key="1">
    <source>
        <dbReference type="ARBA" id="ARBA00002841"/>
    </source>
</evidence>
<dbReference type="Proteomes" id="UP001501047">
    <property type="component" value="Unassembled WGS sequence"/>
</dbReference>
<evidence type="ECO:0000256" key="10">
    <source>
        <dbReference type="RuleBase" id="RU367119"/>
    </source>
</evidence>
<evidence type="ECO:0000256" key="7">
    <source>
        <dbReference type="ARBA" id="ARBA00022729"/>
    </source>
</evidence>
<keyword evidence="5 10" id="KW-0813">Transport</keyword>
<evidence type="ECO:0000259" key="11">
    <source>
        <dbReference type="Pfam" id="PF12849"/>
    </source>
</evidence>
<keyword evidence="13" id="KW-1185">Reference proteome</keyword>
<dbReference type="Gene3D" id="3.40.190.10">
    <property type="entry name" value="Periplasmic binding protein-like II"/>
    <property type="match status" value="2"/>
</dbReference>
<evidence type="ECO:0000313" key="12">
    <source>
        <dbReference type="EMBL" id="GAA0769009.1"/>
    </source>
</evidence>
<comment type="function">
    <text evidence="10">Involved in the system for phosphate transport across the cytoplasmic membrane.</text>
</comment>
<comment type="similarity">
    <text evidence="3 10">Belongs to the PstS family.</text>
</comment>
<evidence type="ECO:0000313" key="13">
    <source>
        <dbReference type="Proteomes" id="UP001501047"/>
    </source>
</evidence>
<comment type="caution">
    <text evidence="12">The sequence shown here is derived from an EMBL/GenBank/DDBJ whole genome shotgun (WGS) entry which is preliminary data.</text>
</comment>
<dbReference type="InterPro" id="IPR011862">
    <property type="entry name" value="Phos-bd"/>
</dbReference>
<dbReference type="SUPFAM" id="SSF53850">
    <property type="entry name" value="Periplasmic binding protein-like II"/>
    <property type="match status" value="1"/>
</dbReference>
<dbReference type="NCBIfam" id="TIGR02136">
    <property type="entry name" value="ptsS_2"/>
    <property type="match status" value="1"/>
</dbReference>
<name>A0ABN1KK90_CLOSU</name>
<keyword evidence="7" id="KW-0732">Signal</keyword>
<keyword evidence="10" id="KW-0472">Membrane</keyword>